<gene>
    <name evidence="3" type="ORF">C8A05DRAFT_18465</name>
</gene>
<protein>
    <submittedName>
        <fullName evidence="3">Uncharacterized protein</fullName>
    </submittedName>
</protein>
<dbReference type="PANTHER" id="PTHR35179:SF1">
    <property type="entry name" value="INTEGRAL MEMBRANE PROTEIN"/>
    <property type="match status" value="1"/>
</dbReference>
<feature type="region of interest" description="Disordered" evidence="1">
    <location>
        <begin position="473"/>
        <end position="509"/>
    </location>
</feature>
<proteinExistence type="predicted"/>
<dbReference type="SUPFAM" id="SSF48452">
    <property type="entry name" value="TPR-like"/>
    <property type="match status" value="1"/>
</dbReference>
<organism evidence="3 4">
    <name type="scientific">Staphylotrichum tortipilum</name>
    <dbReference type="NCBI Taxonomy" id="2831512"/>
    <lineage>
        <taxon>Eukaryota</taxon>
        <taxon>Fungi</taxon>
        <taxon>Dikarya</taxon>
        <taxon>Ascomycota</taxon>
        <taxon>Pezizomycotina</taxon>
        <taxon>Sordariomycetes</taxon>
        <taxon>Sordariomycetidae</taxon>
        <taxon>Sordariales</taxon>
        <taxon>Chaetomiaceae</taxon>
        <taxon>Staphylotrichum</taxon>
    </lineage>
</organism>
<keyword evidence="2" id="KW-0472">Membrane</keyword>
<reference evidence="3" key="1">
    <citation type="journal article" date="2023" name="Mol. Phylogenet. Evol.">
        <title>Genome-scale phylogeny and comparative genomics of the fungal order Sordariales.</title>
        <authorList>
            <person name="Hensen N."/>
            <person name="Bonometti L."/>
            <person name="Westerberg I."/>
            <person name="Brannstrom I.O."/>
            <person name="Guillou S."/>
            <person name="Cros-Aarteil S."/>
            <person name="Calhoun S."/>
            <person name="Haridas S."/>
            <person name="Kuo A."/>
            <person name="Mondo S."/>
            <person name="Pangilinan J."/>
            <person name="Riley R."/>
            <person name="LaButti K."/>
            <person name="Andreopoulos B."/>
            <person name="Lipzen A."/>
            <person name="Chen C."/>
            <person name="Yan M."/>
            <person name="Daum C."/>
            <person name="Ng V."/>
            <person name="Clum A."/>
            <person name="Steindorff A."/>
            <person name="Ohm R.A."/>
            <person name="Martin F."/>
            <person name="Silar P."/>
            <person name="Natvig D.O."/>
            <person name="Lalanne C."/>
            <person name="Gautier V."/>
            <person name="Ament-Velasquez S.L."/>
            <person name="Kruys A."/>
            <person name="Hutchinson M.I."/>
            <person name="Powell A.J."/>
            <person name="Barry K."/>
            <person name="Miller A.N."/>
            <person name="Grigoriev I.V."/>
            <person name="Debuchy R."/>
            <person name="Gladieux P."/>
            <person name="Hiltunen Thoren M."/>
            <person name="Johannesson H."/>
        </authorList>
    </citation>
    <scope>NUCLEOTIDE SEQUENCE</scope>
    <source>
        <strain evidence="3">CBS 103.79</strain>
    </source>
</reference>
<feature type="compositionally biased region" description="Polar residues" evidence="1">
    <location>
        <begin position="279"/>
        <end position="302"/>
    </location>
</feature>
<feature type="compositionally biased region" description="Low complexity" evidence="1">
    <location>
        <begin position="498"/>
        <end position="509"/>
    </location>
</feature>
<feature type="compositionally biased region" description="Polar residues" evidence="1">
    <location>
        <begin position="316"/>
        <end position="326"/>
    </location>
</feature>
<reference evidence="3" key="2">
    <citation type="submission" date="2023-05" db="EMBL/GenBank/DDBJ databases">
        <authorList>
            <consortium name="Lawrence Berkeley National Laboratory"/>
            <person name="Steindorff A."/>
            <person name="Hensen N."/>
            <person name="Bonometti L."/>
            <person name="Westerberg I."/>
            <person name="Brannstrom I.O."/>
            <person name="Guillou S."/>
            <person name="Cros-Aarteil S."/>
            <person name="Calhoun S."/>
            <person name="Haridas S."/>
            <person name="Kuo A."/>
            <person name="Mondo S."/>
            <person name="Pangilinan J."/>
            <person name="Riley R."/>
            <person name="Labutti K."/>
            <person name="Andreopoulos B."/>
            <person name="Lipzen A."/>
            <person name="Chen C."/>
            <person name="Yanf M."/>
            <person name="Daum C."/>
            <person name="Ng V."/>
            <person name="Clum A."/>
            <person name="Ohm R."/>
            <person name="Martin F."/>
            <person name="Silar P."/>
            <person name="Natvig D."/>
            <person name="Lalanne C."/>
            <person name="Gautier V."/>
            <person name="Ament-Velasquez S.L."/>
            <person name="Kruys A."/>
            <person name="Hutchinson M.I."/>
            <person name="Powell A.J."/>
            <person name="Barry K."/>
            <person name="Miller A.N."/>
            <person name="Grigoriev I.V."/>
            <person name="Debuchy R."/>
            <person name="Gladieux P."/>
            <person name="Thoren M.H."/>
            <person name="Johannesson H."/>
        </authorList>
    </citation>
    <scope>NUCLEOTIDE SEQUENCE</scope>
    <source>
        <strain evidence="3">CBS 103.79</strain>
    </source>
</reference>
<feature type="transmembrane region" description="Helical" evidence="2">
    <location>
        <begin position="35"/>
        <end position="53"/>
    </location>
</feature>
<keyword evidence="2" id="KW-1133">Transmembrane helix</keyword>
<evidence type="ECO:0000256" key="2">
    <source>
        <dbReference type="SAM" id="Phobius"/>
    </source>
</evidence>
<dbReference type="PANTHER" id="PTHR35179">
    <property type="entry name" value="PROTEIN CBG02620"/>
    <property type="match status" value="1"/>
</dbReference>
<dbReference type="EMBL" id="MU855841">
    <property type="protein sequence ID" value="KAK3899042.1"/>
    <property type="molecule type" value="Genomic_DNA"/>
</dbReference>
<dbReference type="Proteomes" id="UP001303889">
    <property type="component" value="Unassembled WGS sequence"/>
</dbReference>
<accession>A0AAN6RPW2</accession>
<dbReference type="AlphaFoldDB" id="A0AAN6RPW2"/>
<dbReference type="Gene3D" id="1.25.40.10">
    <property type="entry name" value="Tetratricopeptide repeat domain"/>
    <property type="match status" value="1"/>
</dbReference>
<keyword evidence="4" id="KW-1185">Reference proteome</keyword>
<feature type="transmembrane region" description="Helical" evidence="2">
    <location>
        <begin position="74"/>
        <end position="107"/>
    </location>
</feature>
<sequence length="750" mass="82045">MAAALDPYPPHPNASVHSRDSIEKSWIAGSPTTEGGLLVATFFFGASMSLVVFDCTKAGRQSWRSWRRNKRATGYVMMVWAVIVTGLGLLIIIGIINVSVFIIWIPARRLVSPTWIQLNNIWDRTEKAIFAVIDLALNTYFMWLVRSKLVACGLTQYNLLYKYNIVMVSVSMTLDVLLIGLMSLPDDAVYVQVHPLTHLVKLNVEMNMADLIGKVVRESTARRASMPSADIMHPQLMMHGSGRERLGSKPNGGIVPFGNGGGSHIHENHSVTLHGDGEGSSSGMQCFDSNSSAATRPRSSTKGPLDEPGPLASPLSPDQVQRTLSFRSHPRSPGPGSPMMPRSPVHSPAPTGKRPPPGSAVSPRAAGPKDFSYLLRPEIYHPLTPLNLPPAFRNPPNPPSADTPLPDLLAQGHFRAAAISATQTLTGGTVGPTDHVRIFDLLYTRLACLTLIDSTALAAQEVKALGDLHSAFYYSSPPTPPPATPHQDEEVASPTRLQQQQQQQQVQNQQQQHLVPWPLRVLAVRLQALGFGDPRRAVMSYYELAREARLHLGEARAAHDFSRVEMWKERLADLGVRVAGALIEMDDLTGALEHLGTLKGDEGGPGMASVRRALLWLHLGDVESARRCTAADGKRVDERVVAALCDMADGEYEAALGKWQRLREEVDDEMVGVNLAVCLLYLGKMQEGKELLERLVADGRSSHTLLFNLATMYELCTDRSRALKVQLSEKVAAAKVTVDGWEKTVGDFKM</sequence>
<evidence type="ECO:0000313" key="3">
    <source>
        <dbReference type="EMBL" id="KAK3899042.1"/>
    </source>
</evidence>
<name>A0AAN6RPW2_9PEZI</name>
<dbReference type="InterPro" id="IPR011990">
    <property type="entry name" value="TPR-like_helical_dom_sf"/>
</dbReference>
<feature type="transmembrane region" description="Helical" evidence="2">
    <location>
        <begin position="165"/>
        <end position="184"/>
    </location>
</feature>
<feature type="region of interest" description="Disordered" evidence="1">
    <location>
        <begin position="240"/>
        <end position="368"/>
    </location>
</feature>
<evidence type="ECO:0000256" key="1">
    <source>
        <dbReference type="SAM" id="MobiDB-lite"/>
    </source>
</evidence>
<evidence type="ECO:0000313" key="4">
    <source>
        <dbReference type="Proteomes" id="UP001303889"/>
    </source>
</evidence>
<keyword evidence="2" id="KW-0812">Transmembrane</keyword>
<feature type="transmembrane region" description="Helical" evidence="2">
    <location>
        <begin position="127"/>
        <end position="145"/>
    </location>
</feature>
<comment type="caution">
    <text evidence="3">The sequence shown here is derived from an EMBL/GenBank/DDBJ whole genome shotgun (WGS) entry which is preliminary data.</text>
</comment>